<evidence type="ECO:0008006" key="4">
    <source>
        <dbReference type="Google" id="ProtNLM"/>
    </source>
</evidence>
<dbReference type="PANTHER" id="PTHR35205">
    <property type="entry name" value="NB-ARC AND TPR DOMAIN PROTEIN"/>
    <property type="match status" value="1"/>
</dbReference>
<dbReference type="EMBL" id="JAAMOD010000182">
    <property type="protein sequence ID" value="KAF5236255.1"/>
    <property type="molecule type" value="Genomic_DNA"/>
</dbReference>
<dbReference type="Gene3D" id="1.25.40.10">
    <property type="entry name" value="Tetratricopeptide repeat domain"/>
    <property type="match status" value="1"/>
</dbReference>
<dbReference type="AlphaFoldDB" id="A0AAN5Z9Y2"/>
<proteinExistence type="predicted"/>
<dbReference type="Gene3D" id="3.40.50.300">
    <property type="entry name" value="P-loop containing nucleotide triphosphate hydrolases"/>
    <property type="match status" value="1"/>
</dbReference>
<dbReference type="PANTHER" id="PTHR35205:SF1">
    <property type="entry name" value="ZU5 DOMAIN-CONTAINING PROTEIN"/>
    <property type="match status" value="1"/>
</dbReference>
<dbReference type="Pfam" id="PF13424">
    <property type="entry name" value="TPR_12"/>
    <property type="match status" value="1"/>
</dbReference>
<dbReference type="InterPro" id="IPR019734">
    <property type="entry name" value="TPR_rpt"/>
</dbReference>
<dbReference type="SUPFAM" id="SSF52540">
    <property type="entry name" value="P-loop containing nucleoside triphosphate hydrolases"/>
    <property type="match status" value="1"/>
</dbReference>
<dbReference type="PROSITE" id="PS50005">
    <property type="entry name" value="TPR"/>
    <property type="match status" value="1"/>
</dbReference>
<keyword evidence="3" id="KW-1185">Reference proteome</keyword>
<name>A0AAN5Z9Y2_FUSAU</name>
<protein>
    <recommendedName>
        <fullName evidence="4">NB-ARC domain-containing protein</fullName>
    </recommendedName>
</protein>
<gene>
    <name evidence="2" type="ORF">FAUST_6603</name>
</gene>
<feature type="repeat" description="TPR" evidence="1">
    <location>
        <begin position="626"/>
        <end position="659"/>
    </location>
</feature>
<accession>A0AAN5Z9Y2</accession>
<dbReference type="InterPro" id="IPR011990">
    <property type="entry name" value="TPR-like_helical_dom_sf"/>
</dbReference>
<evidence type="ECO:0000313" key="2">
    <source>
        <dbReference type="EMBL" id="KAF5236255.1"/>
    </source>
</evidence>
<dbReference type="SMART" id="SM00028">
    <property type="entry name" value="TPR"/>
    <property type="match status" value="3"/>
</dbReference>
<dbReference type="SUPFAM" id="SSF48452">
    <property type="entry name" value="TPR-like"/>
    <property type="match status" value="1"/>
</dbReference>
<dbReference type="InterPro" id="IPR027417">
    <property type="entry name" value="P-loop_NTPase"/>
</dbReference>
<keyword evidence="1" id="KW-0802">TPR repeat</keyword>
<reference evidence="2 3" key="1">
    <citation type="submission" date="2020-02" db="EMBL/GenBank/DDBJ databases">
        <title>Identification and distribution of gene clusters putatively required for synthesis of sphingolipid metabolism inhibitors in phylogenetically diverse species of the filamentous fungus Fusarium.</title>
        <authorList>
            <person name="Kim H.-S."/>
            <person name="Busman M."/>
            <person name="Brown D.W."/>
            <person name="Divon H."/>
            <person name="Uhlig S."/>
            <person name="Proctor R.H."/>
        </authorList>
    </citation>
    <scope>NUCLEOTIDE SEQUENCE [LARGE SCALE GENOMIC DNA]</scope>
    <source>
        <strain evidence="2 3">NRRL 2903</strain>
    </source>
</reference>
<dbReference type="Proteomes" id="UP000537989">
    <property type="component" value="Unassembled WGS sequence"/>
</dbReference>
<evidence type="ECO:0000313" key="3">
    <source>
        <dbReference type="Proteomes" id="UP000537989"/>
    </source>
</evidence>
<evidence type="ECO:0000256" key="1">
    <source>
        <dbReference type="PROSITE-ProRule" id="PRU00339"/>
    </source>
</evidence>
<sequence>MSFRQLVQPFCGTSNCNTVMDPSSDINSYALEILSDDFMRREVLTFANRSFPSLFHNLLQGNHSPVLVPQLLACTSLLSGFLFMAVYQAARRTQESAGRSEDSFCRLIDKLRRCSDLGSIFYSRCSDSRVPPNHAKERLSQAYRLHLSFISTIVDVFEWGPLESPDDERWNKIEKHENECNMYLQESEAFLFNTLEDQCFQGSSNTVTPKPELISAIPSVYLLPKRPARFYGRQDDLAKIRQKLGVLKSITSEYKIILWMRSSPTTALDQGCVDALVRFGVVKQGMKPGVENRQKWKDYLSQSAVPWLIIFDNVDQADDLHQLWPMDGNGKIIITTRSPMVGYGLTEDEIPICTFTEEEGQQCIIHLTSWPGGAPADPDSARELNNELGGLPIGIVQMTALMRYQRTPIKKFLGRYKEDRLKFHSKDITGITGIYPDIKPKIATNWNLSFNALGDEAKSLLGILSFLSPDAIPQELFNHWDGSVSRSTQDLLGYCQTFDEYADIIHYFEYFLDVPARQRAFDQAAKLLCDAFPQEHIGQRFTGRWPDCAMYLFEVADYTNFRTVVEGGIKACNEVPKDRFDEVTWCMLNYNAGTVETSVGRFNEAKLYLDRALEVRRRLGNSDDIAAALNNLGLLHNSMHEYEVAKKYYSEALEIHLGRPDSQDRNLSLNMVKHNLQRNAIQEGRYLPSIEDLQGTVAFFKSTPSWWMTGHACLVFGNLLYKGEQYIAAEKAFAEARDILAAPGRAGKQPAVAMVIYKLGCVAFRQGEYNKAA</sequence>
<comment type="caution">
    <text evidence="2">The sequence shown here is derived from an EMBL/GenBank/DDBJ whole genome shotgun (WGS) entry which is preliminary data.</text>
</comment>
<organism evidence="2 3">
    <name type="scientific">Fusarium austroamericanum</name>
    <dbReference type="NCBI Taxonomy" id="282268"/>
    <lineage>
        <taxon>Eukaryota</taxon>
        <taxon>Fungi</taxon>
        <taxon>Dikarya</taxon>
        <taxon>Ascomycota</taxon>
        <taxon>Pezizomycotina</taxon>
        <taxon>Sordariomycetes</taxon>
        <taxon>Hypocreomycetidae</taxon>
        <taxon>Hypocreales</taxon>
        <taxon>Nectriaceae</taxon>
        <taxon>Fusarium</taxon>
    </lineage>
</organism>